<feature type="transmembrane region" description="Helical" evidence="9">
    <location>
        <begin position="215"/>
        <end position="232"/>
    </location>
</feature>
<dbReference type="CDD" id="cd00333">
    <property type="entry name" value="MIP"/>
    <property type="match status" value="1"/>
</dbReference>
<gene>
    <name evidence="10" type="ORF">A3Q56_06471</name>
</gene>
<feature type="transmembrane region" description="Helical" evidence="9">
    <location>
        <begin position="68"/>
        <end position="87"/>
    </location>
</feature>
<feature type="transmembrane region" description="Helical" evidence="9">
    <location>
        <begin position="259"/>
        <end position="280"/>
    </location>
</feature>
<keyword evidence="4" id="KW-1003">Cell membrane</keyword>
<dbReference type="PANTHER" id="PTHR19139:SF199">
    <property type="entry name" value="MIP17260P"/>
    <property type="match status" value="1"/>
</dbReference>
<comment type="subcellular location">
    <subcellularLocation>
        <location evidence="1">Cell membrane</location>
        <topology evidence="1">Multi-pass membrane protein</topology>
    </subcellularLocation>
</comment>
<comment type="caution">
    <text evidence="10">The sequence shown here is derived from an EMBL/GenBank/DDBJ whole genome shotgun (WGS) entry which is preliminary data.</text>
</comment>
<dbReference type="InterPro" id="IPR023271">
    <property type="entry name" value="Aquaporin-like"/>
</dbReference>
<keyword evidence="11" id="KW-1185">Reference proteome</keyword>
<dbReference type="Proteomes" id="UP000078046">
    <property type="component" value="Unassembled WGS sequence"/>
</dbReference>
<dbReference type="SUPFAM" id="SSF81338">
    <property type="entry name" value="Aquaporin-like"/>
    <property type="match status" value="1"/>
</dbReference>
<dbReference type="PANTHER" id="PTHR19139">
    <property type="entry name" value="AQUAPORIN TRANSPORTER"/>
    <property type="match status" value="1"/>
</dbReference>
<evidence type="ECO:0000256" key="8">
    <source>
        <dbReference type="RuleBase" id="RU000477"/>
    </source>
</evidence>
<evidence type="ECO:0000256" key="1">
    <source>
        <dbReference type="ARBA" id="ARBA00004651"/>
    </source>
</evidence>
<dbReference type="GO" id="GO:0005886">
    <property type="term" value="C:plasma membrane"/>
    <property type="evidence" value="ECO:0007669"/>
    <property type="project" value="UniProtKB-SubCell"/>
</dbReference>
<keyword evidence="6 9" id="KW-1133">Transmembrane helix</keyword>
<proteinExistence type="inferred from homology"/>
<protein>
    <recommendedName>
        <fullName evidence="12">Aquaporin-4</fullName>
    </recommendedName>
</protein>
<dbReference type="Pfam" id="PF00230">
    <property type="entry name" value="MIP"/>
    <property type="match status" value="1"/>
</dbReference>
<dbReference type="InterPro" id="IPR000425">
    <property type="entry name" value="MIP"/>
</dbReference>
<evidence type="ECO:0000313" key="10">
    <source>
        <dbReference type="EMBL" id="OAF65815.1"/>
    </source>
</evidence>
<feature type="transmembrane region" description="Helical" evidence="9">
    <location>
        <begin position="181"/>
        <end position="203"/>
    </location>
</feature>
<dbReference type="InterPro" id="IPR022357">
    <property type="entry name" value="MIP_CS"/>
</dbReference>
<dbReference type="GO" id="GO:0015250">
    <property type="term" value="F:water channel activity"/>
    <property type="evidence" value="ECO:0007669"/>
    <property type="project" value="TreeGrafter"/>
</dbReference>
<evidence type="ECO:0000313" key="11">
    <source>
        <dbReference type="Proteomes" id="UP000078046"/>
    </source>
</evidence>
<dbReference type="PRINTS" id="PR00783">
    <property type="entry name" value="MINTRINSICP"/>
</dbReference>
<reference evidence="10 11" key="1">
    <citation type="submission" date="2016-04" db="EMBL/GenBank/DDBJ databases">
        <title>The genome of Intoshia linei affirms orthonectids as highly simplified spiralians.</title>
        <authorList>
            <person name="Mikhailov K.V."/>
            <person name="Slusarev G.S."/>
            <person name="Nikitin M.A."/>
            <person name="Logacheva M.D."/>
            <person name="Penin A."/>
            <person name="Aleoshin V."/>
            <person name="Panchin Y.V."/>
        </authorList>
    </citation>
    <scope>NUCLEOTIDE SEQUENCE [LARGE SCALE GENOMIC DNA]</scope>
    <source>
        <strain evidence="10">Intl2013</strain>
        <tissue evidence="10">Whole animal</tissue>
    </source>
</reference>
<dbReference type="OrthoDB" id="3222at2759"/>
<keyword evidence="7 9" id="KW-0472">Membrane</keyword>
<evidence type="ECO:0000256" key="6">
    <source>
        <dbReference type="ARBA" id="ARBA00022989"/>
    </source>
</evidence>
<sequence>MKPSMKGYILSEPVKISEIVKPGTYKLSDNSIWNGSRLTKSQNLSNNKIDNILIDVNTEPSAEIINDIGTLLLVIIGCGSAITWSSINPPTITQISLTFGFSVAVIAWSIAHISGGHINPAVTFGLFCARRISIIRLVVYIVSQCLGAVIGALIVQTLTPDRSEMSINEGWYIGTPSPNELVSYADAFGVELIITFVLVFCVFATCDPKREDTKYAGPIVIGFSIAMCHLYAVPVTGSGMNPARVFGPAVVSGKWIAHWIYWLAPLIGGGIAGLLYELLFSLNASIDKMKAFIKINYDAEEYDDVESVMLTNVVTVSEKSHNIKHTPRNSVGIKN</sequence>
<evidence type="ECO:0000256" key="4">
    <source>
        <dbReference type="ARBA" id="ARBA00022475"/>
    </source>
</evidence>
<dbReference type="EMBL" id="LWCA01001136">
    <property type="protein sequence ID" value="OAF65815.1"/>
    <property type="molecule type" value="Genomic_DNA"/>
</dbReference>
<evidence type="ECO:0000256" key="5">
    <source>
        <dbReference type="ARBA" id="ARBA00022692"/>
    </source>
</evidence>
<organism evidence="10 11">
    <name type="scientific">Intoshia linei</name>
    <dbReference type="NCBI Taxonomy" id="1819745"/>
    <lineage>
        <taxon>Eukaryota</taxon>
        <taxon>Metazoa</taxon>
        <taxon>Spiralia</taxon>
        <taxon>Lophotrochozoa</taxon>
        <taxon>Mesozoa</taxon>
        <taxon>Orthonectida</taxon>
        <taxon>Rhopaluridae</taxon>
        <taxon>Intoshia</taxon>
    </lineage>
</organism>
<evidence type="ECO:0000256" key="2">
    <source>
        <dbReference type="ARBA" id="ARBA00006175"/>
    </source>
</evidence>
<evidence type="ECO:0000256" key="3">
    <source>
        <dbReference type="ARBA" id="ARBA00022448"/>
    </source>
</evidence>
<keyword evidence="5 8" id="KW-0812">Transmembrane</keyword>
<name>A0A177AUZ7_9BILA</name>
<dbReference type="PROSITE" id="PS00221">
    <property type="entry name" value="MIP"/>
    <property type="match status" value="1"/>
</dbReference>
<evidence type="ECO:0000256" key="9">
    <source>
        <dbReference type="SAM" id="Phobius"/>
    </source>
</evidence>
<dbReference type="InterPro" id="IPR034294">
    <property type="entry name" value="Aquaporin_transptr"/>
</dbReference>
<feature type="transmembrane region" description="Helical" evidence="9">
    <location>
        <begin position="134"/>
        <end position="155"/>
    </location>
</feature>
<evidence type="ECO:0008006" key="12">
    <source>
        <dbReference type="Google" id="ProtNLM"/>
    </source>
</evidence>
<feature type="transmembrane region" description="Helical" evidence="9">
    <location>
        <begin position="93"/>
        <end position="113"/>
    </location>
</feature>
<evidence type="ECO:0000256" key="7">
    <source>
        <dbReference type="ARBA" id="ARBA00023136"/>
    </source>
</evidence>
<dbReference type="NCBIfam" id="TIGR00861">
    <property type="entry name" value="MIP"/>
    <property type="match status" value="1"/>
</dbReference>
<accession>A0A177AUZ7</accession>
<comment type="similarity">
    <text evidence="2 8">Belongs to the MIP/aquaporin (TC 1.A.8) family.</text>
</comment>
<keyword evidence="3 8" id="KW-0813">Transport</keyword>
<dbReference type="AlphaFoldDB" id="A0A177AUZ7"/>
<dbReference type="Gene3D" id="1.20.1080.10">
    <property type="entry name" value="Glycerol uptake facilitator protein"/>
    <property type="match status" value="1"/>
</dbReference>